<dbReference type="EMBL" id="CP133721">
    <property type="protein sequence ID" value="WMW77425.1"/>
    <property type="molecule type" value="Genomic_DNA"/>
</dbReference>
<evidence type="ECO:0000256" key="1">
    <source>
        <dbReference type="SAM" id="MobiDB-lite"/>
    </source>
</evidence>
<protein>
    <submittedName>
        <fullName evidence="4">Energy transducer TonB</fullName>
    </submittedName>
</protein>
<evidence type="ECO:0000313" key="5">
    <source>
        <dbReference type="Proteomes" id="UP001180481"/>
    </source>
</evidence>
<feature type="transmembrane region" description="Helical" evidence="2">
    <location>
        <begin position="40"/>
        <end position="61"/>
    </location>
</feature>
<evidence type="ECO:0000256" key="2">
    <source>
        <dbReference type="SAM" id="Phobius"/>
    </source>
</evidence>
<dbReference type="SUPFAM" id="SSF74653">
    <property type="entry name" value="TolA/TonB C-terminal domain"/>
    <property type="match status" value="1"/>
</dbReference>
<reference evidence="4" key="1">
    <citation type="submission" date="2023-09" db="EMBL/GenBank/DDBJ databases">
        <title>Flavobacterium sp. 20NA77.7 isolated from freshwater.</title>
        <authorList>
            <person name="Le V."/>
            <person name="Ko S.-R."/>
            <person name="Ahn C.-Y."/>
            <person name="Oh H.-M."/>
        </authorList>
    </citation>
    <scope>NUCLEOTIDE SEQUENCE</scope>
    <source>
        <strain evidence="4">20NA77.7</strain>
    </source>
</reference>
<feature type="domain" description="TonB C-terminal" evidence="3">
    <location>
        <begin position="209"/>
        <end position="277"/>
    </location>
</feature>
<dbReference type="InterPro" id="IPR051045">
    <property type="entry name" value="TonB-dependent_transducer"/>
</dbReference>
<name>A0ABY9RAQ9_9FLAO</name>
<dbReference type="RefSeq" id="WP_309531798.1">
    <property type="nucleotide sequence ID" value="NZ_CP133721.1"/>
</dbReference>
<keyword evidence="2" id="KW-1133">Transmembrane helix</keyword>
<dbReference type="Proteomes" id="UP001180481">
    <property type="component" value="Chromosome"/>
</dbReference>
<dbReference type="Gene3D" id="3.30.1150.10">
    <property type="match status" value="1"/>
</dbReference>
<keyword evidence="5" id="KW-1185">Reference proteome</keyword>
<feature type="region of interest" description="Disordered" evidence="1">
    <location>
        <begin position="121"/>
        <end position="140"/>
    </location>
</feature>
<evidence type="ECO:0000313" key="4">
    <source>
        <dbReference type="EMBL" id="WMW77425.1"/>
    </source>
</evidence>
<gene>
    <name evidence="4" type="ORF">RF683_08005</name>
</gene>
<accession>A0ABY9RAQ9</accession>
<evidence type="ECO:0000259" key="3">
    <source>
        <dbReference type="Pfam" id="PF03544"/>
    </source>
</evidence>
<keyword evidence="2" id="KW-0472">Membrane</keyword>
<dbReference type="Pfam" id="PF03544">
    <property type="entry name" value="TonB_C"/>
    <property type="match status" value="1"/>
</dbReference>
<proteinExistence type="predicted"/>
<dbReference type="PANTHER" id="PTHR33446:SF2">
    <property type="entry name" value="PROTEIN TONB"/>
    <property type="match status" value="1"/>
</dbReference>
<dbReference type="InterPro" id="IPR037682">
    <property type="entry name" value="TonB_C"/>
</dbReference>
<keyword evidence="2" id="KW-0812">Transmembrane</keyword>
<organism evidence="4 5">
    <name type="scientific">Flavobacterium nakdongensis</name>
    <dbReference type="NCBI Taxonomy" id="3073563"/>
    <lineage>
        <taxon>Bacteria</taxon>
        <taxon>Pseudomonadati</taxon>
        <taxon>Bacteroidota</taxon>
        <taxon>Flavobacteriia</taxon>
        <taxon>Flavobacteriales</taxon>
        <taxon>Flavobacteriaceae</taxon>
        <taxon>Flavobacterium</taxon>
    </lineage>
</organism>
<dbReference type="PANTHER" id="PTHR33446">
    <property type="entry name" value="PROTEIN TONB-RELATED"/>
    <property type="match status" value="1"/>
</dbReference>
<sequence length="280" mass="31444">MSSKINLFHDSWLNTVFAGRNKSYGAYELRQTNPRTTMKALLFVFLFTCTLVFSYYGYLFYQKVAKANEEEKITKVELKSIEQPKKDEPKKIIEQKVEPVKQTKSIVDVVKFVPPVIVDKQTVDTPPPSIDDLKDKKTGATDVKASNDADADLNLDGSDSNRNVDADNTDYSQIFTSVEVNPEPPGGINAFRTKVQNGLLGSLGDLEESLDGSVRIRFVVMEDGSLGNFEILEENPRGYKLADKAIQQIKKSPKWKAGVMNGRNVKVYYSFPLKFHISAE</sequence>